<evidence type="ECO:0000256" key="4">
    <source>
        <dbReference type="ARBA" id="ARBA00022989"/>
    </source>
</evidence>
<dbReference type="Pfam" id="PF04515">
    <property type="entry name" value="Choline_transpo"/>
    <property type="match status" value="1"/>
</dbReference>
<reference evidence="7" key="2">
    <citation type="submission" date="2019-06" db="EMBL/GenBank/DDBJ databases">
        <title>Genomics analysis of Aphanomyces spp. identifies a new class of oomycete effector associated with host adaptation.</title>
        <authorList>
            <person name="Gaulin E."/>
        </authorList>
    </citation>
    <scope>NUCLEOTIDE SEQUENCE</scope>
    <source>
        <strain evidence="7">CBS 578.67</strain>
    </source>
</reference>
<comment type="similarity">
    <text evidence="2 6">Belongs to the CTL (choline transporter-like) family.</text>
</comment>
<dbReference type="InterPro" id="IPR007603">
    <property type="entry name" value="Choline_transptr-like"/>
</dbReference>
<dbReference type="PANTHER" id="PTHR12385:SF4">
    <property type="entry name" value="PROTEIN PNS1"/>
    <property type="match status" value="1"/>
</dbReference>
<feature type="transmembrane region" description="Helical" evidence="6">
    <location>
        <begin position="182"/>
        <end position="207"/>
    </location>
</feature>
<dbReference type="GO" id="GO:0022857">
    <property type="term" value="F:transmembrane transporter activity"/>
    <property type="evidence" value="ECO:0007669"/>
    <property type="project" value="UniProtKB-UniRule"/>
</dbReference>
<feature type="transmembrane region" description="Helical" evidence="6">
    <location>
        <begin position="414"/>
        <end position="435"/>
    </location>
</feature>
<sequence length="492" mass="53013">MDAYKSMDGDRDADVEEAFLPGTNHVSFESKDTVPAGLFLANVAAIAYMAVAWGVPNVSKFDFTEHKVTDESRSQGMSLLLVSLVMALVGAVLSAVWLQVLQLYASRIISLTIQASAGALLVASLAGFSEAGIAGRAIGLANLMMAGVVILYYFNVRHRIPFAASNLAVAAKIMQRFPQLVAVAYGAIAAQVAWMLLWTVALVGVWAKTYDVHTAALEVPTSTSINVSVFFLLLSLFWGLQVLRNIVHCTAAGTIGEWWFSPDTHHAVHRAAHRAVTTSFGSICFGSLIVAALSALRFVLLSAKRRKSRNSVNACLECLVGLLETHLRSFNKYAYCQVALYGKDFRTAGTDTLQLFREKGWTGVVNESLVSSVLSMGCLVVGVATGVVGVGWLHVSMACSAEEIMAHAAHCDTFNVMIMTFLACSVVGYAMCAVVSSILDSIVATVFVCFAEDPVAHHITNSEEYVSIVDAWRQFHPELLTHSTFSTSVSYA</sequence>
<feature type="transmembrane region" description="Helical" evidence="6">
    <location>
        <begin position="36"/>
        <end position="55"/>
    </location>
</feature>
<comment type="function">
    <text evidence="6">Choline transporter.</text>
</comment>
<feature type="transmembrane region" description="Helical" evidence="6">
    <location>
        <begin position="76"/>
        <end position="98"/>
    </location>
</feature>
<evidence type="ECO:0000256" key="1">
    <source>
        <dbReference type="ARBA" id="ARBA00004141"/>
    </source>
</evidence>
<protein>
    <recommendedName>
        <fullName evidence="6">Choline transporter-like protein</fullName>
    </recommendedName>
</protein>
<proteinExistence type="inferred from homology"/>
<name>A0A485LHC5_9STRA</name>
<dbReference type="OrthoDB" id="44736at2759"/>
<evidence type="ECO:0000256" key="5">
    <source>
        <dbReference type="ARBA" id="ARBA00023136"/>
    </source>
</evidence>
<dbReference type="PANTHER" id="PTHR12385">
    <property type="entry name" value="CHOLINE TRANSPORTER-LIKE (SLC FAMILY 44)"/>
    <property type="match status" value="1"/>
</dbReference>
<feature type="transmembrane region" description="Helical" evidence="6">
    <location>
        <begin position="133"/>
        <end position="154"/>
    </location>
</feature>
<keyword evidence="5 6" id="KW-0472">Membrane</keyword>
<keyword evidence="9" id="KW-1185">Reference proteome</keyword>
<evidence type="ECO:0000313" key="7">
    <source>
        <dbReference type="EMBL" id="KAF0686836.1"/>
    </source>
</evidence>
<reference evidence="8 9" key="1">
    <citation type="submission" date="2019-03" db="EMBL/GenBank/DDBJ databases">
        <authorList>
            <person name="Gaulin E."/>
            <person name="Dumas B."/>
        </authorList>
    </citation>
    <scope>NUCLEOTIDE SEQUENCE [LARGE SCALE GENOMIC DNA]</scope>
    <source>
        <strain evidence="8">CBS 568.67</strain>
    </source>
</reference>
<gene>
    <name evidence="8" type="primary">Aste57867_21396</name>
    <name evidence="7" type="ORF">As57867_021327</name>
    <name evidence="8" type="ORF">ASTE57867_21396</name>
</gene>
<feature type="transmembrane region" description="Helical" evidence="6">
    <location>
        <begin position="219"/>
        <end position="238"/>
    </location>
</feature>
<evidence type="ECO:0000313" key="8">
    <source>
        <dbReference type="EMBL" id="VFT98067.1"/>
    </source>
</evidence>
<feature type="transmembrane region" description="Helical" evidence="6">
    <location>
        <begin position="280"/>
        <end position="300"/>
    </location>
</feature>
<dbReference type="EMBL" id="VJMH01006972">
    <property type="protein sequence ID" value="KAF0686836.1"/>
    <property type="molecule type" value="Genomic_DNA"/>
</dbReference>
<dbReference type="AlphaFoldDB" id="A0A485LHC5"/>
<evidence type="ECO:0000256" key="6">
    <source>
        <dbReference type="RuleBase" id="RU368066"/>
    </source>
</evidence>
<evidence type="ECO:0000256" key="3">
    <source>
        <dbReference type="ARBA" id="ARBA00022692"/>
    </source>
</evidence>
<keyword evidence="3 6" id="KW-0812">Transmembrane</keyword>
<dbReference type="GO" id="GO:0005886">
    <property type="term" value="C:plasma membrane"/>
    <property type="evidence" value="ECO:0007669"/>
    <property type="project" value="UniProtKB-SubCell"/>
</dbReference>
<organism evidence="8 9">
    <name type="scientific">Aphanomyces stellatus</name>
    <dbReference type="NCBI Taxonomy" id="120398"/>
    <lineage>
        <taxon>Eukaryota</taxon>
        <taxon>Sar</taxon>
        <taxon>Stramenopiles</taxon>
        <taxon>Oomycota</taxon>
        <taxon>Saprolegniomycetes</taxon>
        <taxon>Saprolegniales</taxon>
        <taxon>Verrucalvaceae</taxon>
        <taxon>Aphanomyces</taxon>
    </lineage>
</organism>
<dbReference type="Proteomes" id="UP000332933">
    <property type="component" value="Unassembled WGS sequence"/>
</dbReference>
<feature type="transmembrane region" description="Helical" evidence="6">
    <location>
        <begin position="104"/>
        <end position="126"/>
    </location>
</feature>
<evidence type="ECO:0000256" key="2">
    <source>
        <dbReference type="ARBA" id="ARBA00007168"/>
    </source>
</evidence>
<keyword evidence="4 6" id="KW-1133">Transmembrane helix</keyword>
<feature type="transmembrane region" description="Helical" evidence="6">
    <location>
        <begin position="369"/>
        <end position="394"/>
    </location>
</feature>
<accession>A0A485LHC5</accession>
<evidence type="ECO:0000313" key="9">
    <source>
        <dbReference type="Proteomes" id="UP000332933"/>
    </source>
</evidence>
<dbReference type="EMBL" id="CAADRA010006998">
    <property type="protein sequence ID" value="VFT98067.1"/>
    <property type="molecule type" value="Genomic_DNA"/>
</dbReference>
<comment type="subcellular location">
    <subcellularLocation>
        <location evidence="6">Cell membrane</location>
        <topology evidence="6">Multi-pass membrane protein</topology>
    </subcellularLocation>
    <subcellularLocation>
        <location evidence="1">Membrane</location>
        <topology evidence="1">Multi-pass membrane protein</topology>
    </subcellularLocation>
</comment>